<dbReference type="RefSeq" id="WP_109687476.1">
    <property type="nucleotide sequence ID" value="NZ_QGGL01000004.1"/>
</dbReference>
<evidence type="ECO:0000313" key="2">
    <source>
        <dbReference type="EMBL" id="PWK15001.1"/>
    </source>
</evidence>
<dbReference type="EMBL" id="QGGL01000004">
    <property type="protein sequence ID" value="PWK15001.1"/>
    <property type="molecule type" value="Genomic_DNA"/>
</dbReference>
<keyword evidence="3" id="KW-1185">Reference proteome</keyword>
<dbReference type="GO" id="GO:0044550">
    <property type="term" value="P:secondary metabolite biosynthetic process"/>
    <property type="evidence" value="ECO:0007669"/>
    <property type="project" value="TreeGrafter"/>
</dbReference>
<dbReference type="Proteomes" id="UP000245634">
    <property type="component" value="Unassembled WGS sequence"/>
</dbReference>
<dbReference type="AlphaFoldDB" id="A0A316DY11"/>
<proteinExistence type="predicted"/>
<dbReference type="PANTHER" id="PTHR34069">
    <property type="entry name" value="3-OXOACYL-[ACYL-CARRIER-PROTEIN] SYNTHASE 3"/>
    <property type="match status" value="1"/>
</dbReference>
<organism evidence="2 3">
    <name type="scientific">Tumebacillus permanentifrigoris</name>
    <dbReference type="NCBI Taxonomy" id="378543"/>
    <lineage>
        <taxon>Bacteria</taxon>
        <taxon>Bacillati</taxon>
        <taxon>Bacillota</taxon>
        <taxon>Bacilli</taxon>
        <taxon>Bacillales</taxon>
        <taxon>Alicyclobacillaceae</taxon>
        <taxon>Tumebacillus</taxon>
    </lineage>
</organism>
<dbReference type="OrthoDB" id="9815506at2"/>
<dbReference type="InterPro" id="IPR016039">
    <property type="entry name" value="Thiolase-like"/>
</dbReference>
<comment type="caution">
    <text evidence="2">The sequence shown here is derived from an EMBL/GenBank/DDBJ whole genome shotgun (WGS) entry which is preliminary data.</text>
</comment>
<dbReference type="GO" id="GO:0004315">
    <property type="term" value="F:3-oxoacyl-[acyl-carrier-protein] synthase activity"/>
    <property type="evidence" value="ECO:0007669"/>
    <property type="project" value="InterPro"/>
</dbReference>
<dbReference type="Pfam" id="PF08545">
    <property type="entry name" value="ACP_syn_III"/>
    <property type="match status" value="1"/>
</dbReference>
<dbReference type="PANTHER" id="PTHR34069:SF2">
    <property type="entry name" value="BETA-KETOACYL-[ACYL-CARRIER-PROTEIN] SYNTHASE III"/>
    <property type="match status" value="1"/>
</dbReference>
<name>A0A316DY11_9BACL</name>
<dbReference type="GO" id="GO:0006633">
    <property type="term" value="P:fatty acid biosynthetic process"/>
    <property type="evidence" value="ECO:0007669"/>
    <property type="project" value="InterPro"/>
</dbReference>
<sequence>MITIMGLGTSLPGEPITNAKMEEIFSIRADWIDQIIGTKTRHFVVDLDDRNVKFQLVDVCYEAAVKALEAAQMKPEEIDFVVLSTATPDMILPATVNLVADKLGLQNIPTYQVQSGCSGALQGMDLAHRFLQSGEFKNALVIGGDVCYKYIDFNRDFKKMRSTEIINFALFGDGAGACILTNAPECPGIRIDKIVNRCEGVNREPGQMINWFGSHMDTEARDAKGKKLQVLREDYKAIETHVPRMAQEMIAELQATLNWPSSEVSHYLPPQLGGHMTDKIVNFLQIDPACAINIVADTGNVSNGLPYMQLEILASKMQAGEKAIGVAIESSKWIKTGIALSKE</sequence>
<protein>
    <submittedName>
        <fullName evidence="2">3-oxoacyl-[acyl-carrier-protein] synthase-3</fullName>
    </submittedName>
</protein>
<dbReference type="InterPro" id="IPR013751">
    <property type="entry name" value="ACP_syn_III_N"/>
</dbReference>
<accession>A0A316DY11</accession>
<feature type="domain" description="Beta-ketoacyl-[acyl-carrier-protein] synthase III N-terminal" evidence="1">
    <location>
        <begin position="113"/>
        <end position="193"/>
    </location>
</feature>
<dbReference type="Gene3D" id="3.40.47.10">
    <property type="match status" value="2"/>
</dbReference>
<evidence type="ECO:0000259" key="1">
    <source>
        <dbReference type="Pfam" id="PF08545"/>
    </source>
</evidence>
<dbReference type="SUPFAM" id="SSF53901">
    <property type="entry name" value="Thiolase-like"/>
    <property type="match status" value="2"/>
</dbReference>
<evidence type="ECO:0000313" key="3">
    <source>
        <dbReference type="Proteomes" id="UP000245634"/>
    </source>
</evidence>
<gene>
    <name evidence="2" type="ORF">C7459_104206</name>
</gene>
<reference evidence="2 3" key="1">
    <citation type="submission" date="2018-05" db="EMBL/GenBank/DDBJ databases">
        <title>Genomic Encyclopedia of Type Strains, Phase IV (KMG-IV): sequencing the most valuable type-strain genomes for metagenomic binning, comparative biology and taxonomic classification.</title>
        <authorList>
            <person name="Goeker M."/>
        </authorList>
    </citation>
    <scope>NUCLEOTIDE SEQUENCE [LARGE SCALE GENOMIC DNA]</scope>
    <source>
        <strain evidence="2 3">DSM 18773</strain>
    </source>
</reference>